<comment type="caution">
    <text evidence="1">The sequence shown here is derived from an EMBL/GenBank/DDBJ whole genome shotgun (WGS) entry which is preliminary data.</text>
</comment>
<proteinExistence type="predicted"/>
<dbReference type="AlphaFoldDB" id="A0A9P5X0C7"/>
<keyword evidence="2" id="KW-1185">Reference proteome</keyword>
<accession>A0A9P5X0C7</accession>
<name>A0A9P5X0C7_9AGAR</name>
<organism evidence="1 2">
    <name type="scientific">Macrolepiota fuliginosa MF-IS2</name>
    <dbReference type="NCBI Taxonomy" id="1400762"/>
    <lineage>
        <taxon>Eukaryota</taxon>
        <taxon>Fungi</taxon>
        <taxon>Dikarya</taxon>
        <taxon>Basidiomycota</taxon>
        <taxon>Agaricomycotina</taxon>
        <taxon>Agaricomycetes</taxon>
        <taxon>Agaricomycetidae</taxon>
        <taxon>Agaricales</taxon>
        <taxon>Agaricineae</taxon>
        <taxon>Agaricaceae</taxon>
        <taxon>Macrolepiota</taxon>
    </lineage>
</organism>
<protein>
    <submittedName>
        <fullName evidence="1">Uncharacterized protein</fullName>
    </submittedName>
</protein>
<dbReference type="EMBL" id="MU151751">
    <property type="protein sequence ID" value="KAF9441902.1"/>
    <property type="molecule type" value="Genomic_DNA"/>
</dbReference>
<evidence type="ECO:0000313" key="1">
    <source>
        <dbReference type="EMBL" id="KAF9441902.1"/>
    </source>
</evidence>
<reference evidence="1" key="1">
    <citation type="submission" date="2020-11" db="EMBL/GenBank/DDBJ databases">
        <authorList>
            <consortium name="DOE Joint Genome Institute"/>
            <person name="Ahrendt S."/>
            <person name="Riley R."/>
            <person name="Andreopoulos W."/>
            <person name="Labutti K."/>
            <person name="Pangilinan J."/>
            <person name="Ruiz-Duenas F.J."/>
            <person name="Barrasa J.M."/>
            <person name="Sanchez-Garcia M."/>
            <person name="Camarero S."/>
            <person name="Miyauchi S."/>
            <person name="Serrano A."/>
            <person name="Linde D."/>
            <person name="Babiker R."/>
            <person name="Drula E."/>
            <person name="Ayuso-Fernandez I."/>
            <person name="Pacheco R."/>
            <person name="Padilla G."/>
            <person name="Ferreira P."/>
            <person name="Barriuso J."/>
            <person name="Kellner H."/>
            <person name="Castanera R."/>
            <person name="Alfaro M."/>
            <person name="Ramirez L."/>
            <person name="Pisabarro A.G."/>
            <person name="Kuo A."/>
            <person name="Tritt A."/>
            <person name="Lipzen A."/>
            <person name="He G."/>
            <person name="Yan M."/>
            <person name="Ng V."/>
            <person name="Cullen D."/>
            <person name="Martin F."/>
            <person name="Rosso M.-N."/>
            <person name="Henrissat B."/>
            <person name="Hibbett D."/>
            <person name="Martinez A.T."/>
            <person name="Grigoriev I.V."/>
        </authorList>
    </citation>
    <scope>NUCLEOTIDE SEQUENCE</scope>
    <source>
        <strain evidence="1">MF-IS2</strain>
    </source>
</reference>
<sequence length="85" mass="9423">MRGVAALANPGISPCGPAVSTWHHPTLYDPLPLHTDSMHIPIFHTSKYARYVPSCIHGRLARLSPILFALTITRPDGRLWLATLR</sequence>
<dbReference type="Proteomes" id="UP000807342">
    <property type="component" value="Unassembled WGS sequence"/>
</dbReference>
<gene>
    <name evidence="1" type="ORF">P691DRAFT_811886</name>
</gene>
<evidence type="ECO:0000313" key="2">
    <source>
        <dbReference type="Proteomes" id="UP000807342"/>
    </source>
</evidence>